<reference evidence="2" key="1">
    <citation type="journal article" date="2019" name="Sci. Rep.">
        <title>Draft genome of Tanacetum cinerariifolium, the natural source of mosquito coil.</title>
        <authorList>
            <person name="Yamashiro T."/>
            <person name="Shiraishi A."/>
            <person name="Satake H."/>
            <person name="Nakayama K."/>
        </authorList>
    </citation>
    <scope>NUCLEOTIDE SEQUENCE</scope>
</reference>
<accession>A0A699IVD4</accession>
<proteinExistence type="predicted"/>
<evidence type="ECO:0000256" key="1">
    <source>
        <dbReference type="SAM" id="MobiDB-lite"/>
    </source>
</evidence>
<comment type="caution">
    <text evidence="2">The sequence shown here is derived from an EMBL/GenBank/DDBJ whole genome shotgun (WGS) entry which is preliminary data.</text>
</comment>
<protein>
    <submittedName>
        <fullName evidence="2">Uncharacterized protein</fullName>
    </submittedName>
</protein>
<evidence type="ECO:0000313" key="2">
    <source>
        <dbReference type="EMBL" id="GEZ89206.1"/>
    </source>
</evidence>
<organism evidence="2">
    <name type="scientific">Tanacetum cinerariifolium</name>
    <name type="common">Dalmatian daisy</name>
    <name type="synonym">Chrysanthemum cinerariifolium</name>
    <dbReference type="NCBI Taxonomy" id="118510"/>
    <lineage>
        <taxon>Eukaryota</taxon>
        <taxon>Viridiplantae</taxon>
        <taxon>Streptophyta</taxon>
        <taxon>Embryophyta</taxon>
        <taxon>Tracheophyta</taxon>
        <taxon>Spermatophyta</taxon>
        <taxon>Magnoliopsida</taxon>
        <taxon>eudicotyledons</taxon>
        <taxon>Gunneridae</taxon>
        <taxon>Pentapetalae</taxon>
        <taxon>asterids</taxon>
        <taxon>campanulids</taxon>
        <taxon>Asterales</taxon>
        <taxon>Asteraceae</taxon>
        <taxon>Asteroideae</taxon>
        <taxon>Anthemideae</taxon>
        <taxon>Anthemidinae</taxon>
        <taxon>Tanacetum</taxon>
    </lineage>
</organism>
<feature type="compositionally biased region" description="Acidic residues" evidence="1">
    <location>
        <begin position="49"/>
        <end position="74"/>
    </location>
</feature>
<gene>
    <name evidence="2" type="ORF">Tci_561179</name>
</gene>
<name>A0A699IVD4_TANCI</name>
<feature type="region of interest" description="Disordered" evidence="1">
    <location>
        <begin position="22"/>
        <end position="88"/>
    </location>
</feature>
<dbReference type="AlphaFoldDB" id="A0A699IVD4"/>
<sequence>MFIQPHDPDFVPEPIYPEYIPLEDKDILLAEEQPLPPVGSPTAESHGDDGDEDDGDSSGDNADDEDENEEDEEEEKHLAPIDSAVVIPIDELVSPPKRTEPVIPPPSTDTATTRARITVRLQASISFPPDAEVERLLAMPTPSPSPLTLLSPPSTGEHYGFVSTIDAKARQRGIGEVGYGIRNTWIDPGETVPEIAPMTVGEVNTKVTELTELHEHDTQDIYALLEDAQDSRTRISQRVAVDSQRVDLLMEDRIAHQETIQIVEDEAYAAREA</sequence>
<dbReference type="EMBL" id="BKCJ010338157">
    <property type="protein sequence ID" value="GEZ89206.1"/>
    <property type="molecule type" value="Genomic_DNA"/>
</dbReference>